<dbReference type="Gene3D" id="3.10.100.10">
    <property type="entry name" value="Mannose-Binding Protein A, subunit A"/>
    <property type="match status" value="1"/>
</dbReference>
<reference evidence="4 5" key="1">
    <citation type="submission" date="2019-01" db="EMBL/GenBank/DDBJ databases">
        <title>A draft genome assembly of the solar-powered sea slug Elysia chlorotica.</title>
        <authorList>
            <person name="Cai H."/>
            <person name="Li Q."/>
            <person name="Fang X."/>
            <person name="Li J."/>
            <person name="Curtis N.E."/>
            <person name="Altenburger A."/>
            <person name="Shibata T."/>
            <person name="Feng M."/>
            <person name="Maeda T."/>
            <person name="Schwartz J.A."/>
            <person name="Shigenobu S."/>
            <person name="Lundholm N."/>
            <person name="Nishiyama T."/>
            <person name="Yang H."/>
            <person name="Hasebe M."/>
            <person name="Li S."/>
            <person name="Pierce S.K."/>
            <person name="Wang J."/>
        </authorList>
    </citation>
    <scope>NUCLEOTIDE SEQUENCE [LARGE SCALE GENOMIC DNA]</scope>
    <source>
        <strain evidence="4">EC2010</strain>
        <tissue evidence="4">Whole organism of an adult</tissue>
    </source>
</reference>
<dbReference type="PANTHER" id="PTHR22801:SF63">
    <property type="entry name" value="C-TYPE LECTIN DOMAIN-CONTAINING PROTEIN"/>
    <property type="match status" value="1"/>
</dbReference>
<evidence type="ECO:0000313" key="4">
    <source>
        <dbReference type="EMBL" id="RUS87725.1"/>
    </source>
</evidence>
<dbReference type="SUPFAM" id="SSF56436">
    <property type="entry name" value="C-type lectin-like"/>
    <property type="match status" value="1"/>
</dbReference>
<dbReference type="Gene3D" id="2.10.22.10">
    <property type="entry name" value="Antistasin, domain 1"/>
    <property type="match status" value="1"/>
</dbReference>
<feature type="chain" id="PRO_5018757512" description="C-type lectin domain-containing protein" evidence="2">
    <location>
        <begin position="19"/>
        <end position="274"/>
    </location>
</feature>
<evidence type="ECO:0000256" key="1">
    <source>
        <dbReference type="SAM" id="MobiDB-lite"/>
    </source>
</evidence>
<keyword evidence="5" id="KW-1185">Reference proteome</keyword>
<dbReference type="CDD" id="cd00037">
    <property type="entry name" value="CLECT"/>
    <property type="match status" value="1"/>
</dbReference>
<dbReference type="OrthoDB" id="6039838at2759"/>
<dbReference type="InterPro" id="IPR050801">
    <property type="entry name" value="Ca-Dep_Lectins_ImmuneDev"/>
</dbReference>
<feature type="region of interest" description="Disordered" evidence="1">
    <location>
        <begin position="170"/>
        <end position="244"/>
    </location>
</feature>
<dbReference type="InterPro" id="IPR016186">
    <property type="entry name" value="C-type_lectin-like/link_sf"/>
</dbReference>
<evidence type="ECO:0000256" key="2">
    <source>
        <dbReference type="SAM" id="SignalP"/>
    </source>
</evidence>
<organism evidence="4 5">
    <name type="scientific">Elysia chlorotica</name>
    <name type="common">Eastern emerald elysia</name>
    <name type="synonym">Sea slug</name>
    <dbReference type="NCBI Taxonomy" id="188477"/>
    <lineage>
        <taxon>Eukaryota</taxon>
        <taxon>Metazoa</taxon>
        <taxon>Spiralia</taxon>
        <taxon>Lophotrochozoa</taxon>
        <taxon>Mollusca</taxon>
        <taxon>Gastropoda</taxon>
        <taxon>Heterobranchia</taxon>
        <taxon>Euthyneura</taxon>
        <taxon>Panpulmonata</taxon>
        <taxon>Sacoglossa</taxon>
        <taxon>Placobranchoidea</taxon>
        <taxon>Plakobranchidae</taxon>
        <taxon>Elysia</taxon>
    </lineage>
</organism>
<protein>
    <recommendedName>
        <fullName evidence="3">C-type lectin domain-containing protein</fullName>
    </recommendedName>
</protein>
<gene>
    <name evidence="4" type="ORF">EGW08_004471</name>
</gene>
<dbReference type="Proteomes" id="UP000271974">
    <property type="component" value="Unassembled WGS sequence"/>
</dbReference>
<dbReference type="Pfam" id="PF00059">
    <property type="entry name" value="Lectin_C"/>
    <property type="match status" value="1"/>
</dbReference>
<keyword evidence="2" id="KW-0732">Signal</keyword>
<dbReference type="EMBL" id="RQTK01000102">
    <property type="protein sequence ID" value="RUS87725.1"/>
    <property type="molecule type" value="Genomic_DNA"/>
</dbReference>
<feature type="compositionally biased region" description="Polar residues" evidence="1">
    <location>
        <begin position="189"/>
        <end position="236"/>
    </location>
</feature>
<feature type="domain" description="C-type lectin" evidence="3">
    <location>
        <begin position="39"/>
        <end position="157"/>
    </location>
</feature>
<comment type="caution">
    <text evidence="4">The sequence shown here is derived from an EMBL/GenBank/DDBJ whole genome shotgun (WGS) entry which is preliminary data.</text>
</comment>
<evidence type="ECO:0000259" key="3">
    <source>
        <dbReference type="PROSITE" id="PS50041"/>
    </source>
</evidence>
<dbReference type="PROSITE" id="PS51257">
    <property type="entry name" value="PROKAR_LIPOPROTEIN"/>
    <property type="match status" value="1"/>
</dbReference>
<name>A0A3S1A0Q5_ELYCH</name>
<proteinExistence type="predicted"/>
<dbReference type="SMART" id="SM00034">
    <property type="entry name" value="CLECT"/>
    <property type="match status" value="1"/>
</dbReference>
<accession>A0A3S1A0Q5</accession>
<dbReference type="InterPro" id="IPR001304">
    <property type="entry name" value="C-type_lectin-like"/>
</dbReference>
<dbReference type="InterPro" id="IPR016187">
    <property type="entry name" value="CTDL_fold"/>
</dbReference>
<feature type="signal peptide" evidence="2">
    <location>
        <begin position="1"/>
        <end position="18"/>
    </location>
</feature>
<evidence type="ECO:0000313" key="5">
    <source>
        <dbReference type="Proteomes" id="UP000271974"/>
    </source>
</evidence>
<dbReference type="AlphaFoldDB" id="A0A3S1A0Q5"/>
<sequence>MRFLTLGLLVFFVLAVLGASSALGASCPQNFGTEDYGIYDNTCYFFISNKTLPYEQALEECQKNGGTLAMPKTEGLNYFLLDQMHKLNIEKAMWIGMHDKAGAGEREYIWEDGTEVKPWGNMHFLNGWMGEDCVALHPSDGKWHDYMCSDSRIFESDRLPFICQHTLKDDNLTDGNGAQADLDEGQGDSGNDTQGQGDSGNDTQGQGDSGNDTQGQGDSGNDTQGQGDSGNDTQGQGDKVEDDKDCPEFNCPNLDCGMDGFKTSDGCQICECNE</sequence>
<dbReference type="PROSITE" id="PS50041">
    <property type="entry name" value="C_TYPE_LECTIN_2"/>
    <property type="match status" value="1"/>
</dbReference>
<dbReference type="PANTHER" id="PTHR22801">
    <property type="entry name" value="LITHOSTATHINE"/>
    <property type="match status" value="1"/>
</dbReference>